<protein>
    <submittedName>
        <fullName evidence="5">Tetratricopeptide (TPR) repeat</fullName>
    </submittedName>
</protein>
<dbReference type="SUPFAM" id="SSF52540">
    <property type="entry name" value="P-loop containing nucleoside triphosphate hydrolases"/>
    <property type="match status" value="1"/>
</dbReference>
<feature type="repeat" description="TPR" evidence="3">
    <location>
        <begin position="619"/>
        <end position="652"/>
    </location>
</feature>
<evidence type="ECO:0000313" key="5">
    <source>
        <dbReference type="EMBL" id="SFF01410.1"/>
    </source>
</evidence>
<keyword evidence="2 3" id="KW-0802">TPR repeat</keyword>
<dbReference type="SMART" id="SM00028">
    <property type="entry name" value="TPR"/>
    <property type="match status" value="9"/>
</dbReference>
<dbReference type="InterPro" id="IPR027417">
    <property type="entry name" value="P-loop_NTPase"/>
</dbReference>
<dbReference type="InterPro" id="IPR050498">
    <property type="entry name" value="Ycf3"/>
</dbReference>
<dbReference type="PANTHER" id="PTHR44858">
    <property type="entry name" value="TETRATRICOPEPTIDE REPEAT PROTEIN 6"/>
    <property type="match status" value="1"/>
</dbReference>
<proteinExistence type="predicted"/>
<dbReference type="Proteomes" id="UP000181942">
    <property type="component" value="Unassembled WGS sequence"/>
</dbReference>
<evidence type="ECO:0000256" key="1">
    <source>
        <dbReference type="ARBA" id="ARBA00022737"/>
    </source>
</evidence>
<dbReference type="PROSITE" id="PS50005">
    <property type="entry name" value="TPR"/>
    <property type="match status" value="4"/>
</dbReference>
<organism evidence="5 6">
    <name type="scientific">Streptomyces mirabilis</name>
    <dbReference type="NCBI Taxonomy" id="68239"/>
    <lineage>
        <taxon>Bacteria</taxon>
        <taxon>Bacillati</taxon>
        <taxon>Actinomycetota</taxon>
        <taxon>Actinomycetes</taxon>
        <taxon>Kitasatosporales</taxon>
        <taxon>Streptomycetaceae</taxon>
        <taxon>Streptomyces</taxon>
    </lineage>
</organism>
<dbReference type="Pfam" id="PF13181">
    <property type="entry name" value="TPR_8"/>
    <property type="match status" value="1"/>
</dbReference>
<feature type="region of interest" description="Disordered" evidence="4">
    <location>
        <begin position="114"/>
        <end position="137"/>
    </location>
</feature>
<feature type="repeat" description="TPR" evidence="3">
    <location>
        <begin position="653"/>
        <end position="686"/>
    </location>
</feature>
<evidence type="ECO:0000313" key="6">
    <source>
        <dbReference type="Proteomes" id="UP000181942"/>
    </source>
</evidence>
<evidence type="ECO:0000256" key="2">
    <source>
        <dbReference type="ARBA" id="ARBA00022803"/>
    </source>
</evidence>
<evidence type="ECO:0000256" key="3">
    <source>
        <dbReference type="PROSITE-ProRule" id="PRU00339"/>
    </source>
</evidence>
<keyword evidence="1" id="KW-0677">Repeat</keyword>
<dbReference type="Gene3D" id="1.25.40.10">
    <property type="entry name" value="Tetratricopeptide repeat domain"/>
    <property type="match status" value="4"/>
</dbReference>
<accession>A0A1I2FA57</accession>
<dbReference type="EMBL" id="FONR01000003">
    <property type="protein sequence ID" value="SFF01410.1"/>
    <property type="molecule type" value="Genomic_DNA"/>
</dbReference>
<dbReference type="AlphaFoldDB" id="A0A1I2FA57"/>
<dbReference type="InterPro" id="IPR011990">
    <property type="entry name" value="TPR-like_helical_dom_sf"/>
</dbReference>
<feature type="repeat" description="TPR" evidence="3">
    <location>
        <begin position="551"/>
        <end position="584"/>
    </location>
</feature>
<dbReference type="Pfam" id="PF13432">
    <property type="entry name" value="TPR_16"/>
    <property type="match status" value="2"/>
</dbReference>
<dbReference type="PANTHER" id="PTHR44858:SF1">
    <property type="entry name" value="UDP-N-ACETYLGLUCOSAMINE--PEPTIDE N-ACETYLGLUCOSAMINYLTRANSFERASE SPINDLY-RELATED"/>
    <property type="match status" value="1"/>
</dbReference>
<reference evidence="5 6" key="1">
    <citation type="submission" date="2016-10" db="EMBL/GenBank/DDBJ databases">
        <authorList>
            <person name="de Groot N.N."/>
        </authorList>
    </citation>
    <scope>NUCLEOTIDE SEQUENCE [LARGE SCALE GENOMIC DNA]</scope>
    <source>
        <strain evidence="5 6">OK461</strain>
    </source>
</reference>
<name>A0A1I2FA57_9ACTN</name>
<dbReference type="InterPro" id="IPR019734">
    <property type="entry name" value="TPR_rpt"/>
</dbReference>
<feature type="repeat" description="TPR" evidence="3">
    <location>
        <begin position="755"/>
        <end position="788"/>
    </location>
</feature>
<dbReference type="RefSeq" id="WP_075027142.1">
    <property type="nucleotide sequence ID" value="NZ_FONR01000003.1"/>
</dbReference>
<sequence>MGRARPSMQDLIQQRRRHGFVGRSAERAAFRQNLDLPPEDERHRFLFHVHGNAGVGKTFLVRELEQLARARGALTAYVDDGVGSLPEALAAISARFARQGHRFKDLDRLLATHRERSHEAESAAAAAATQTSDLQPSAPSAASLTAARASLVGLGLVPGVGAFAGAVDPAQLAHGADRLRAGIGARLRSREDARLVLSPERVLTPVLLDELAGVATEAPWLVLIFDTYERTAPLLDGWLHDVMTTDRHGALPANVVVVTAGQRPLDTARWGGLADFVADVPLAPFTAAETRGLLADKGVVAEPVVEEVLRLTGGLPVLVSTLAESRPGAPDDIGDPSATAVERFLKWEQDPVRRAAALACALPRRLDADVFRAAVDCPETEADALFGWLRGLPFVTDRGNRIQYHDVVRAPMLRLQRLRSPRGWAARHTRLAETFGRWRTEAEAGLDTAEVWADGGWRELRLAESYHRLCANARTALPLVLRDFVDACDSVDGGVFAERWARVLAEAGEDTDTELVRTWGRDLLAALADGGVAAALGLLLNRTGFEERWQARARVARGRALRHAGAYAPALAEFDRAIALDPQLARAYRGRGFSHGGLGDHEAGLADLDRADALEPDHAPTVSVRGEYHRILGHYDTALEDLDRGIALDPSHHFAWASRGAVRQLLGQPDEALADLNRALELKPEYPWALIRRARVWRTRGEHGRQLADLDEAVRLYPDGIWGLCERGDALRAAGRPAQALADYDRALALDDAYASAYASRGVCRGALGRTEEALADLDRALALQPDYPWALRQRAELHLERDSHDRALADLDRARALRPDEAPILVCRVRALLGLGRFEEARADLDRALELSSDTERARLAPLGERIAAENTAERRS</sequence>
<evidence type="ECO:0000256" key="4">
    <source>
        <dbReference type="SAM" id="MobiDB-lite"/>
    </source>
</evidence>
<dbReference type="SUPFAM" id="SSF48452">
    <property type="entry name" value="TPR-like"/>
    <property type="match status" value="1"/>
</dbReference>
<gene>
    <name evidence="5" type="ORF">SAMN02787118_103331</name>
</gene>